<evidence type="ECO:0000256" key="2">
    <source>
        <dbReference type="SAM" id="MobiDB-lite"/>
    </source>
</evidence>
<dbReference type="InterPro" id="IPR058033">
    <property type="entry name" value="ARM_TBCD_2nd"/>
</dbReference>
<dbReference type="Pfam" id="PF23579">
    <property type="entry name" value="ARM_TBCD"/>
    <property type="match status" value="2"/>
</dbReference>
<dbReference type="SUPFAM" id="SSF48371">
    <property type="entry name" value="ARM repeat"/>
    <property type="match status" value="1"/>
</dbReference>
<feature type="compositionally biased region" description="Low complexity" evidence="2">
    <location>
        <begin position="322"/>
        <end position="337"/>
    </location>
</feature>
<evidence type="ECO:0000313" key="5">
    <source>
        <dbReference type="Proteomes" id="UP000815325"/>
    </source>
</evidence>
<accession>A0ABQ7GGT4</accession>
<evidence type="ECO:0000259" key="3">
    <source>
        <dbReference type="Pfam" id="PF25767"/>
    </source>
</evidence>
<name>A0ABQ7GGT4_DUNSA</name>
<proteinExistence type="predicted"/>
<dbReference type="InterPro" id="IPR021133">
    <property type="entry name" value="HEAT_type_2"/>
</dbReference>
<dbReference type="EMBL" id="MU069790">
    <property type="protein sequence ID" value="KAF5833815.1"/>
    <property type="molecule type" value="Genomic_DNA"/>
</dbReference>
<dbReference type="Gene3D" id="1.25.10.10">
    <property type="entry name" value="Leucine-rich Repeat Variant"/>
    <property type="match status" value="1"/>
</dbReference>
<organism evidence="4 5">
    <name type="scientific">Dunaliella salina</name>
    <name type="common">Green alga</name>
    <name type="synonym">Protococcus salinus</name>
    <dbReference type="NCBI Taxonomy" id="3046"/>
    <lineage>
        <taxon>Eukaryota</taxon>
        <taxon>Viridiplantae</taxon>
        <taxon>Chlorophyta</taxon>
        <taxon>core chlorophytes</taxon>
        <taxon>Chlorophyceae</taxon>
        <taxon>CS clade</taxon>
        <taxon>Chlamydomonadales</taxon>
        <taxon>Dunaliellaceae</taxon>
        <taxon>Dunaliella</taxon>
    </lineage>
</organism>
<dbReference type="InterPro" id="IPR016024">
    <property type="entry name" value="ARM-type_fold"/>
</dbReference>
<evidence type="ECO:0000313" key="4">
    <source>
        <dbReference type="EMBL" id="KAF5833815.1"/>
    </source>
</evidence>
<dbReference type="PROSITE" id="PS50077">
    <property type="entry name" value="HEAT_REPEAT"/>
    <property type="match status" value="1"/>
</dbReference>
<dbReference type="Proteomes" id="UP000815325">
    <property type="component" value="Unassembled WGS sequence"/>
</dbReference>
<evidence type="ECO:0000256" key="1">
    <source>
        <dbReference type="PROSITE-ProRule" id="PRU00103"/>
    </source>
</evidence>
<dbReference type="PANTHER" id="PTHR12658">
    <property type="entry name" value="BETA-TUBULIN COFACTOR D"/>
    <property type="match status" value="1"/>
</dbReference>
<dbReference type="InterPro" id="IPR033162">
    <property type="entry name" value="TBCD"/>
</dbReference>
<protein>
    <submittedName>
        <fullName evidence="4">Armadillo-type protein</fullName>
    </submittedName>
</protein>
<comment type="caution">
    <text evidence="4">The sequence shown here is derived from an EMBL/GenBank/DDBJ whole genome shotgun (WGS) entry which is preliminary data.</text>
</comment>
<dbReference type="PANTHER" id="PTHR12658:SF0">
    <property type="entry name" value="TUBULIN-SPECIFIC CHAPERONE D"/>
    <property type="match status" value="1"/>
</dbReference>
<feature type="domain" description="Tubulin-folding cofactor D ARM repeats" evidence="3">
    <location>
        <begin position="277"/>
        <end position="525"/>
    </location>
</feature>
<dbReference type="Pfam" id="PF25767">
    <property type="entry name" value="ARM_TBCD_2nd"/>
    <property type="match status" value="1"/>
</dbReference>
<reference evidence="4" key="1">
    <citation type="submission" date="2017-08" db="EMBL/GenBank/DDBJ databases">
        <authorList>
            <person name="Polle J.E."/>
            <person name="Barry K."/>
            <person name="Cushman J."/>
            <person name="Schmutz J."/>
            <person name="Tran D."/>
            <person name="Hathwaick L.T."/>
            <person name="Yim W.C."/>
            <person name="Jenkins J."/>
            <person name="Mckie-Krisberg Z.M."/>
            <person name="Prochnik S."/>
            <person name="Lindquist E."/>
            <person name="Dockter R.B."/>
            <person name="Adam C."/>
            <person name="Molina H."/>
            <person name="Bunkerborg J."/>
            <person name="Jin E."/>
            <person name="Buchheim M."/>
            <person name="Magnuson J."/>
        </authorList>
    </citation>
    <scope>NUCLEOTIDE SEQUENCE</scope>
    <source>
        <strain evidence="4">CCAP 19/18</strain>
    </source>
</reference>
<feature type="repeat" description="HEAT" evidence="1">
    <location>
        <begin position="358"/>
        <end position="395"/>
    </location>
</feature>
<gene>
    <name evidence="4" type="ORF">DUNSADRAFT_9762</name>
</gene>
<feature type="region of interest" description="Disordered" evidence="2">
    <location>
        <begin position="319"/>
        <end position="347"/>
    </location>
</feature>
<dbReference type="InterPro" id="IPR011989">
    <property type="entry name" value="ARM-like"/>
</dbReference>
<keyword evidence="5" id="KW-1185">Reference proteome</keyword>
<sequence>MDAQEQMRAVEEDRDETAEFLEEAEEVVGLIARVVNSDGMEAEAVYERYKAILCKYQEQSQLLDVWLESIVGPLAGLLRKQAVALHAEASQGGDAAQRAAQHSVHSTPMWRVFGLARLLNVLVTVRGYKTVVKFFPHEAADLEKVVNVIVLLQRSRPYPALVSKLMDICKDYLRHPGGMREMAALILGRLLTRPDMATPLADFVAWSKEALSCTDSVQAPFLVPGVLQALSFVFKLGQRHRLLPHAVHVWQLLAPICGASNTAKGGATGEATVQGVLVRKLGVKLAQRVGLTFLEPRVAPWRYVRVDVGADIQERLGGEASAQAGAPPEGAHAQAGEAEAHQQESAEDFEVAEELEEVIEVLLNALRDKDTVVRWSGAKGVGRITSCLPKELADDVVASVVELFGRSENDTAWHGGCLALAELSRRGLLLPHCLDSLVPIIQEALLYDIRRGPHSIGAHVRDAAAYVCWAFARAYEPHLLAGHVNQFASTLLTVACYDREINCRRAAAAAFQEAVGRLGNFPHGIELLTVADYFSVGNIAQAYTRVAPQVAAFAEYRLPLAQHLVRAKLRHWEKSMRELAARGLAALVPAVGESYIIPVALGQMIEWGLDNVSLDAAVQGGLPWASSTSSLLPSDSR</sequence>